<gene>
    <name evidence="1" type="ORF">TSPGSL018_6157</name>
</gene>
<feature type="non-terminal residue" evidence="1">
    <location>
        <position position="1"/>
    </location>
</feature>
<name>A0A061RC42_9CHLO</name>
<dbReference type="EMBL" id="GBEZ01016746">
    <property type="protein sequence ID" value="JAC69533.1"/>
    <property type="molecule type" value="Transcribed_RNA"/>
</dbReference>
<dbReference type="AlphaFoldDB" id="A0A061RC42"/>
<sequence>PGNGARLGDKVGISMPTSPQHRLLYKRKKASVEARKPELLQ</sequence>
<proteinExistence type="predicted"/>
<organism evidence="1">
    <name type="scientific">Tetraselmis sp. GSL018</name>
    <dbReference type="NCBI Taxonomy" id="582737"/>
    <lineage>
        <taxon>Eukaryota</taxon>
        <taxon>Viridiplantae</taxon>
        <taxon>Chlorophyta</taxon>
        <taxon>core chlorophytes</taxon>
        <taxon>Chlorodendrophyceae</taxon>
        <taxon>Chlorodendrales</taxon>
        <taxon>Chlorodendraceae</taxon>
        <taxon>Tetraselmis</taxon>
    </lineage>
</organism>
<accession>A0A061RC42</accession>
<protein>
    <submittedName>
        <fullName evidence="1">Uncharacterized protein</fullName>
    </submittedName>
</protein>
<evidence type="ECO:0000313" key="1">
    <source>
        <dbReference type="EMBL" id="JAC69533.1"/>
    </source>
</evidence>
<reference evidence="1" key="1">
    <citation type="submission" date="2014-05" db="EMBL/GenBank/DDBJ databases">
        <title>The transcriptome of the halophilic microalga Tetraselmis sp. GSL018 isolated from the Great Salt Lake, Utah.</title>
        <authorList>
            <person name="Jinkerson R.E."/>
            <person name="D'Adamo S."/>
            <person name="Posewitz M.C."/>
        </authorList>
    </citation>
    <scope>NUCLEOTIDE SEQUENCE</scope>
    <source>
        <strain evidence="1">GSL018</strain>
    </source>
</reference>